<dbReference type="InterPro" id="IPR015414">
    <property type="entry name" value="TMEM64"/>
</dbReference>
<dbReference type="GO" id="GO:0005886">
    <property type="term" value="C:plasma membrane"/>
    <property type="evidence" value="ECO:0007669"/>
    <property type="project" value="UniProtKB-SubCell"/>
</dbReference>
<keyword evidence="2 6" id="KW-1003">Cell membrane</keyword>
<dbReference type="AlphaFoldDB" id="A0A6A8M9V6"/>
<evidence type="ECO:0000256" key="3">
    <source>
        <dbReference type="ARBA" id="ARBA00022692"/>
    </source>
</evidence>
<evidence type="ECO:0000256" key="4">
    <source>
        <dbReference type="ARBA" id="ARBA00022989"/>
    </source>
</evidence>
<feature type="transmembrane region" description="Helical" evidence="6">
    <location>
        <begin position="202"/>
        <end position="221"/>
    </location>
</feature>
<evidence type="ECO:0000313" key="8">
    <source>
        <dbReference type="EMBL" id="MST69613.1"/>
    </source>
</evidence>
<comment type="caution">
    <text evidence="8">The sequence shown here is derived from an EMBL/GenBank/DDBJ whole genome shotgun (WGS) entry which is preliminary data.</text>
</comment>
<dbReference type="Pfam" id="PF09335">
    <property type="entry name" value="VTT_dom"/>
    <property type="match status" value="1"/>
</dbReference>
<protein>
    <recommendedName>
        <fullName evidence="6">TVP38/TMEM64 family membrane protein</fullName>
    </recommendedName>
</protein>
<dbReference type="RefSeq" id="WP_154573085.1">
    <property type="nucleotide sequence ID" value="NZ_VUNB01000007.1"/>
</dbReference>
<proteinExistence type="inferred from homology"/>
<feature type="transmembrane region" description="Helical" evidence="6">
    <location>
        <begin position="169"/>
        <end position="190"/>
    </location>
</feature>
<dbReference type="InterPro" id="IPR032816">
    <property type="entry name" value="VTT_dom"/>
</dbReference>
<dbReference type="EMBL" id="VUNB01000007">
    <property type="protein sequence ID" value="MST69613.1"/>
    <property type="molecule type" value="Genomic_DNA"/>
</dbReference>
<feature type="transmembrane region" description="Helical" evidence="6">
    <location>
        <begin position="93"/>
        <end position="111"/>
    </location>
</feature>
<feature type="transmembrane region" description="Helical" evidence="6">
    <location>
        <begin position="9"/>
        <end position="27"/>
    </location>
</feature>
<feature type="transmembrane region" description="Helical" evidence="6">
    <location>
        <begin position="143"/>
        <end position="162"/>
    </location>
</feature>
<feature type="domain" description="VTT" evidence="7">
    <location>
        <begin position="77"/>
        <end position="192"/>
    </location>
</feature>
<keyword evidence="5 6" id="KW-0472">Membrane</keyword>
<evidence type="ECO:0000256" key="1">
    <source>
        <dbReference type="ARBA" id="ARBA00004651"/>
    </source>
</evidence>
<comment type="similarity">
    <text evidence="6">Belongs to the TVP38/TMEM64 family.</text>
</comment>
<keyword evidence="4 6" id="KW-1133">Transmembrane helix</keyword>
<accession>A0A6A8M9V6</accession>
<comment type="subcellular location">
    <subcellularLocation>
        <location evidence="1 6">Cell membrane</location>
        <topology evidence="1 6">Multi-pass membrane protein</topology>
    </subcellularLocation>
</comment>
<evidence type="ECO:0000259" key="7">
    <source>
        <dbReference type="Pfam" id="PF09335"/>
    </source>
</evidence>
<evidence type="ECO:0000256" key="6">
    <source>
        <dbReference type="RuleBase" id="RU366058"/>
    </source>
</evidence>
<name>A0A6A8M9V6_9FIRM</name>
<gene>
    <name evidence="8" type="ORF">FYJ66_08465</name>
</gene>
<evidence type="ECO:0000256" key="5">
    <source>
        <dbReference type="ARBA" id="ARBA00023136"/>
    </source>
</evidence>
<organism evidence="8">
    <name type="scientific">Baileyella intestinalis</name>
    <dbReference type="NCBI Taxonomy" id="2606709"/>
    <lineage>
        <taxon>Bacteria</taxon>
        <taxon>Bacillati</taxon>
        <taxon>Bacillota</taxon>
        <taxon>Clostridia</taxon>
        <taxon>Peptostreptococcales</taxon>
        <taxon>Anaerovoracaceae</taxon>
        <taxon>Baileyella</taxon>
    </lineage>
</organism>
<reference evidence="8" key="1">
    <citation type="submission" date="2019-09" db="EMBL/GenBank/DDBJ databases">
        <title>In-depth cultivation of the pig gut microbiome towards novel bacterial diversity and tailored functional studies.</title>
        <authorList>
            <person name="Wylensek D."/>
            <person name="Hitch T.C.A."/>
            <person name="Clavel T."/>
        </authorList>
    </citation>
    <scope>NUCLEOTIDE SEQUENCE</scope>
    <source>
        <strain evidence="8">RF-744-FAT-WT-3</strain>
    </source>
</reference>
<dbReference type="PANTHER" id="PTHR12677">
    <property type="entry name" value="GOLGI APPARATUS MEMBRANE PROTEIN TVP38-RELATED"/>
    <property type="match status" value="1"/>
</dbReference>
<evidence type="ECO:0000256" key="2">
    <source>
        <dbReference type="ARBA" id="ARBA00022475"/>
    </source>
</evidence>
<sequence>MKKKPEFQTIVRGVALIVTILIIVYIFKKHSPALFKMVEEGRISQIDEYVRAQGSSGAIVMILLQGACMATIVLPLFPIYICDGIIFGKLTGILMCYVTNVVMTLIIFKLARFSKRLTDQVLGAHGNPWFQELLDHTHHPEKVFLVASTIPLIPNGLIPFIASRTDIRALDFIKAIAMGCLPSTVIFIVAGDGILRAMNSPGFVAFIVLLIVVGAVIFFKYRKKIASVVKPRMKDYLSRKEEEGSK</sequence>
<keyword evidence="3 6" id="KW-0812">Transmembrane</keyword>
<feature type="transmembrane region" description="Helical" evidence="6">
    <location>
        <begin position="58"/>
        <end position="81"/>
    </location>
</feature>
<dbReference type="PANTHER" id="PTHR12677:SF59">
    <property type="entry name" value="GOLGI APPARATUS MEMBRANE PROTEIN TVP38-RELATED"/>
    <property type="match status" value="1"/>
</dbReference>